<dbReference type="STRING" id="1658172.A0A1B7NYI7"/>
<dbReference type="Proteomes" id="UP000091918">
    <property type="component" value="Unassembled WGS sequence"/>
</dbReference>
<gene>
    <name evidence="2" type="ORF">ACJ72_03822</name>
</gene>
<evidence type="ECO:0000313" key="2">
    <source>
        <dbReference type="EMBL" id="OAX81832.1"/>
    </source>
</evidence>
<dbReference type="OrthoDB" id="40334at2759"/>
<evidence type="ECO:0000313" key="3">
    <source>
        <dbReference type="Proteomes" id="UP000091918"/>
    </source>
</evidence>
<sequence length="259" mass="28553">MDDHHISQSSSPQPNHQGKDTSDGQDESLNLNRPNHSSSSSPSKSVLKEVAKVPVLDADENEVLFEDLYKPSGQGKRKRTLIIFIRHFFCGNCQDYVKAVSSSFSAPSQLPSDTAIVIVGCGASSLIPMYKDVTNCPFPVYTNPDRRLHALLDMKITMDRGTQTPDYSPISLFHSVIRGIVQTLSRLLMGDMLQSGHKGQNGGELLFEAEITNEAEDGKEAVVEVQVPFSHIMTNTRNHTEIPALRTILGLEEEHLGKP</sequence>
<reference evidence="2 3" key="1">
    <citation type="submission" date="2015-07" db="EMBL/GenBank/DDBJ databases">
        <title>Emmonsia species relationships and genome sequence.</title>
        <authorList>
            <person name="Cuomo C.A."/>
            <person name="Schwartz I.S."/>
            <person name="Kenyon C."/>
            <person name="de Hoog G.S."/>
            <person name="Govender N.P."/>
            <person name="Botha A."/>
            <person name="Moreno L."/>
            <person name="de Vries M."/>
            <person name="Munoz J.F."/>
            <person name="Stielow J.B."/>
        </authorList>
    </citation>
    <scope>NUCLEOTIDE SEQUENCE [LARGE SCALE GENOMIC DNA]</scope>
    <source>
        <strain evidence="2 3">CBS 136260</strain>
    </source>
</reference>
<proteinExistence type="predicted"/>
<feature type="region of interest" description="Disordered" evidence="1">
    <location>
        <begin position="1"/>
        <end position="46"/>
    </location>
</feature>
<protein>
    <submittedName>
        <fullName evidence="2">Uncharacterized protein</fullName>
    </submittedName>
</protein>
<comment type="caution">
    <text evidence="2">The sequence shown here is derived from an EMBL/GenBank/DDBJ whole genome shotgun (WGS) entry which is preliminary data.</text>
</comment>
<dbReference type="PANTHER" id="PTHR28630">
    <property type="match status" value="1"/>
</dbReference>
<dbReference type="InterPro" id="IPR032801">
    <property type="entry name" value="PXL2A/B/C"/>
</dbReference>
<dbReference type="Pfam" id="PF13911">
    <property type="entry name" value="AhpC-TSA_2"/>
    <property type="match status" value="1"/>
</dbReference>
<accession>A0A1B7NYI7</accession>
<feature type="compositionally biased region" description="Polar residues" evidence="1">
    <location>
        <begin position="27"/>
        <end position="36"/>
    </location>
</feature>
<keyword evidence="3" id="KW-1185">Reference proteome</keyword>
<dbReference type="AlphaFoldDB" id="A0A1B7NYI7"/>
<dbReference type="EMBL" id="LGUA01000399">
    <property type="protein sequence ID" value="OAX81832.1"/>
    <property type="molecule type" value="Genomic_DNA"/>
</dbReference>
<organism evidence="2 3">
    <name type="scientific">Emergomyces africanus</name>
    <dbReference type="NCBI Taxonomy" id="1955775"/>
    <lineage>
        <taxon>Eukaryota</taxon>
        <taxon>Fungi</taxon>
        <taxon>Dikarya</taxon>
        <taxon>Ascomycota</taxon>
        <taxon>Pezizomycotina</taxon>
        <taxon>Eurotiomycetes</taxon>
        <taxon>Eurotiomycetidae</taxon>
        <taxon>Onygenales</taxon>
        <taxon>Ajellomycetaceae</taxon>
        <taxon>Emergomyces</taxon>
    </lineage>
</organism>
<feature type="compositionally biased region" description="Polar residues" evidence="1">
    <location>
        <begin position="7"/>
        <end position="16"/>
    </location>
</feature>
<evidence type="ECO:0000256" key="1">
    <source>
        <dbReference type="SAM" id="MobiDB-lite"/>
    </source>
</evidence>
<name>A0A1B7NYI7_9EURO</name>
<dbReference type="PANTHER" id="PTHR28630:SF3">
    <property type="entry name" value="PEROXIREDOXIN-LIKE 2C"/>
    <property type="match status" value="1"/>
</dbReference>